<reference evidence="2 3" key="1">
    <citation type="journal article" date="2018" name="Nat. Ecol. Evol.">
        <title>Pezizomycetes genomes reveal the molecular basis of ectomycorrhizal truffle lifestyle.</title>
        <authorList>
            <person name="Murat C."/>
            <person name="Payen T."/>
            <person name="Noel B."/>
            <person name="Kuo A."/>
            <person name="Morin E."/>
            <person name="Chen J."/>
            <person name="Kohler A."/>
            <person name="Krizsan K."/>
            <person name="Balestrini R."/>
            <person name="Da Silva C."/>
            <person name="Montanini B."/>
            <person name="Hainaut M."/>
            <person name="Levati E."/>
            <person name="Barry K.W."/>
            <person name="Belfiori B."/>
            <person name="Cichocki N."/>
            <person name="Clum A."/>
            <person name="Dockter R.B."/>
            <person name="Fauchery L."/>
            <person name="Guy J."/>
            <person name="Iotti M."/>
            <person name="Le Tacon F."/>
            <person name="Lindquist E.A."/>
            <person name="Lipzen A."/>
            <person name="Malagnac F."/>
            <person name="Mello A."/>
            <person name="Molinier V."/>
            <person name="Miyauchi S."/>
            <person name="Poulain J."/>
            <person name="Riccioni C."/>
            <person name="Rubini A."/>
            <person name="Sitrit Y."/>
            <person name="Splivallo R."/>
            <person name="Traeger S."/>
            <person name="Wang M."/>
            <person name="Zifcakova L."/>
            <person name="Wipf D."/>
            <person name="Zambonelli A."/>
            <person name="Paolocci F."/>
            <person name="Nowrousian M."/>
            <person name="Ottonello S."/>
            <person name="Baldrian P."/>
            <person name="Spatafora J.W."/>
            <person name="Henrissat B."/>
            <person name="Nagy L.G."/>
            <person name="Aury J.M."/>
            <person name="Wincker P."/>
            <person name="Grigoriev I.V."/>
            <person name="Bonfante P."/>
            <person name="Martin F.M."/>
        </authorList>
    </citation>
    <scope>NUCLEOTIDE SEQUENCE [LARGE SCALE GENOMIC DNA]</scope>
    <source>
        <strain evidence="2 3">ATCC MYA-4762</strain>
    </source>
</reference>
<evidence type="ECO:0000313" key="2">
    <source>
        <dbReference type="EMBL" id="RPB26782.1"/>
    </source>
</evidence>
<feature type="compositionally biased region" description="Low complexity" evidence="1">
    <location>
        <begin position="98"/>
        <end position="115"/>
    </location>
</feature>
<evidence type="ECO:0000313" key="3">
    <source>
        <dbReference type="Proteomes" id="UP000267821"/>
    </source>
</evidence>
<gene>
    <name evidence="2" type="ORF">L211DRAFT_846941</name>
</gene>
<dbReference type="OrthoDB" id="5371646at2759"/>
<dbReference type="SMART" id="SM00384">
    <property type="entry name" value="AT_hook"/>
    <property type="match status" value="2"/>
</dbReference>
<dbReference type="InterPro" id="IPR017956">
    <property type="entry name" value="AT_hook_DNA-bd_motif"/>
</dbReference>
<name>A0A3N4M060_9PEZI</name>
<proteinExistence type="predicted"/>
<sequence length="258" mass="27061">MAKEGGAPITINWSDAEKVSLLLEVIKHKNVVPDWKSIKVPQGRTLASAQSEYLKLTSTFPIRPPVAKVDEDEEMEDASDSATSAPAAKKQRRDSYSEEASSASGVDGAVSSNVSENGTVPMKSVATHPTTTAQLNPLLPVKRKRGRPTKAESEARKAAQLRGEVLPPKPPSYTPVATPVYTVGPDGVQRRRRGRPSKAEVAARKAAEAEAAGAVPAAAALAPHVAANAPALPHAVKSDASDEQPAFSNKNGPINESG</sequence>
<evidence type="ECO:0000256" key="1">
    <source>
        <dbReference type="SAM" id="MobiDB-lite"/>
    </source>
</evidence>
<dbReference type="Pfam" id="PF02178">
    <property type="entry name" value="AT_hook"/>
    <property type="match status" value="2"/>
</dbReference>
<dbReference type="AlphaFoldDB" id="A0A3N4M060"/>
<protein>
    <submittedName>
        <fullName evidence="2">Uncharacterized protein</fullName>
    </submittedName>
</protein>
<dbReference type="Proteomes" id="UP000267821">
    <property type="component" value="Unassembled WGS sequence"/>
</dbReference>
<feature type="compositionally biased region" description="Polar residues" evidence="1">
    <location>
        <begin position="246"/>
        <end position="258"/>
    </location>
</feature>
<feature type="region of interest" description="Disordered" evidence="1">
    <location>
        <begin position="232"/>
        <end position="258"/>
    </location>
</feature>
<feature type="region of interest" description="Disordered" evidence="1">
    <location>
        <begin position="61"/>
        <end position="203"/>
    </location>
</feature>
<dbReference type="STRING" id="1051890.A0A3N4M060"/>
<organism evidence="2 3">
    <name type="scientific">Terfezia boudieri ATCC MYA-4762</name>
    <dbReference type="NCBI Taxonomy" id="1051890"/>
    <lineage>
        <taxon>Eukaryota</taxon>
        <taxon>Fungi</taxon>
        <taxon>Dikarya</taxon>
        <taxon>Ascomycota</taxon>
        <taxon>Pezizomycotina</taxon>
        <taxon>Pezizomycetes</taxon>
        <taxon>Pezizales</taxon>
        <taxon>Pezizaceae</taxon>
        <taxon>Terfezia</taxon>
    </lineage>
</organism>
<dbReference type="GO" id="GO:0003677">
    <property type="term" value="F:DNA binding"/>
    <property type="evidence" value="ECO:0007669"/>
    <property type="project" value="InterPro"/>
</dbReference>
<keyword evidence="3" id="KW-1185">Reference proteome</keyword>
<dbReference type="InParanoid" id="A0A3N4M060"/>
<feature type="compositionally biased region" description="Acidic residues" evidence="1">
    <location>
        <begin position="70"/>
        <end position="79"/>
    </location>
</feature>
<accession>A0A3N4M060</accession>
<dbReference type="EMBL" id="ML121533">
    <property type="protein sequence ID" value="RPB26782.1"/>
    <property type="molecule type" value="Genomic_DNA"/>
</dbReference>